<dbReference type="InterPro" id="IPR017907">
    <property type="entry name" value="Znf_RING_CS"/>
</dbReference>
<dbReference type="OrthoDB" id="21204at2759"/>
<proteinExistence type="predicted"/>
<reference evidence="6 7" key="1">
    <citation type="journal article" date="2017" name="Mol. Plant">
        <title>The Genome of Medicinal Plant Macleaya cordata Provides New Insights into Benzylisoquinoline Alkaloids Metabolism.</title>
        <authorList>
            <person name="Liu X."/>
            <person name="Liu Y."/>
            <person name="Huang P."/>
            <person name="Ma Y."/>
            <person name="Qing Z."/>
            <person name="Tang Q."/>
            <person name="Cao H."/>
            <person name="Cheng P."/>
            <person name="Zheng Y."/>
            <person name="Yuan Z."/>
            <person name="Zhou Y."/>
            <person name="Liu J."/>
            <person name="Tang Z."/>
            <person name="Zhuo Y."/>
            <person name="Zhang Y."/>
            <person name="Yu L."/>
            <person name="Huang J."/>
            <person name="Yang P."/>
            <person name="Peng Q."/>
            <person name="Zhang J."/>
            <person name="Jiang W."/>
            <person name="Zhang Z."/>
            <person name="Lin K."/>
            <person name="Ro D.K."/>
            <person name="Chen X."/>
            <person name="Xiong X."/>
            <person name="Shang Y."/>
            <person name="Huang S."/>
            <person name="Zeng J."/>
        </authorList>
    </citation>
    <scope>NUCLEOTIDE SEQUENCE [LARGE SCALE GENOMIC DNA]</scope>
    <source>
        <strain evidence="7">cv. BLH2017</strain>
        <tissue evidence="6">Root</tissue>
    </source>
</reference>
<protein>
    <submittedName>
        <fullName evidence="6">Zinc finger protein</fullName>
    </submittedName>
</protein>
<gene>
    <name evidence="6" type="ORF">BVC80_9037g31</name>
</gene>
<keyword evidence="2 4" id="KW-0863">Zinc-finger</keyword>
<dbReference type="InterPro" id="IPR018957">
    <property type="entry name" value="Znf_C3HC4_RING-type"/>
</dbReference>
<dbReference type="Proteomes" id="UP000195402">
    <property type="component" value="Unassembled WGS sequence"/>
</dbReference>
<dbReference type="InParanoid" id="A0A200Q5Q7"/>
<dbReference type="GO" id="GO:0008270">
    <property type="term" value="F:zinc ion binding"/>
    <property type="evidence" value="ECO:0007669"/>
    <property type="project" value="UniProtKB-KW"/>
</dbReference>
<evidence type="ECO:0000256" key="4">
    <source>
        <dbReference type="PROSITE-ProRule" id="PRU00175"/>
    </source>
</evidence>
<dbReference type="InterPro" id="IPR013083">
    <property type="entry name" value="Znf_RING/FYVE/PHD"/>
</dbReference>
<dbReference type="PROSITE" id="PS50089">
    <property type="entry name" value="ZF_RING_2"/>
    <property type="match status" value="1"/>
</dbReference>
<keyword evidence="7" id="KW-1185">Reference proteome</keyword>
<dbReference type="Gene3D" id="3.30.40.10">
    <property type="entry name" value="Zinc/RING finger domain, C3HC4 (zinc finger)"/>
    <property type="match status" value="1"/>
</dbReference>
<name>A0A200Q5Q7_MACCD</name>
<dbReference type="EMBL" id="MVGT01003007">
    <property type="protein sequence ID" value="OVA05772.1"/>
    <property type="molecule type" value="Genomic_DNA"/>
</dbReference>
<dbReference type="STRING" id="56857.A0A200Q5Q7"/>
<dbReference type="AlphaFoldDB" id="A0A200Q5Q7"/>
<dbReference type="SMART" id="SM00184">
    <property type="entry name" value="RING"/>
    <property type="match status" value="1"/>
</dbReference>
<dbReference type="Pfam" id="PF00097">
    <property type="entry name" value="zf-C3HC4"/>
    <property type="match status" value="1"/>
</dbReference>
<dbReference type="SUPFAM" id="SSF57850">
    <property type="entry name" value="RING/U-box"/>
    <property type="match status" value="1"/>
</dbReference>
<organism evidence="6 7">
    <name type="scientific">Macleaya cordata</name>
    <name type="common">Five-seeded plume-poppy</name>
    <name type="synonym">Bocconia cordata</name>
    <dbReference type="NCBI Taxonomy" id="56857"/>
    <lineage>
        <taxon>Eukaryota</taxon>
        <taxon>Viridiplantae</taxon>
        <taxon>Streptophyta</taxon>
        <taxon>Embryophyta</taxon>
        <taxon>Tracheophyta</taxon>
        <taxon>Spermatophyta</taxon>
        <taxon>Magnoliopsida</taxon>
        <taxon>Ranunculales</taxon>
        <taxon>Papaveraceae</taxon>
        <taxon>Papaveroideae</taxon>
        <taxon>Macleaya</taxon>
    </lineage>
</organism>
<evidence type="ECO:0000313" key="7">
    <source>
        <dbReference type="Proteomes" id="UP000195402"/>
    </source>
</evidence>
<evidence type="ECO:0000256" key="2">
    <source>
        <dbReference type="ARBA" id="ARBA00022771"/>
    </source>
</evidence>
<evidence type="ECO:0000259" key="5">
    <source>
        <dbReference type="PROSITE" id="PS50089"/>
    </source>
</evidence>
<keyword evidence="1" id="KW-0479">Metal-binding</keyword>
<sequence>MNDESSSSSSNDFNPCPICLGHFKQEAFLDRCFHKFCYSCILNWAKYVSTQSSQQNSTLKCPLCKRHNLSIVYGYDGDSFQQHYINQDSPKSNFFSKVHKFRLQSYYREPGAIYEKFNVLQYWKYRRYLLPNKWLQTWLRREVQALTQEEDVDIIVHHILGVIESFVRLSEREHPKSTTEQKREEFKALIADAARPFLIGRTEHFVNEVELFLSSGLNIEAYDEVYLESLCSVTSGVKSEVAEEGSHEQTLNVPYLHFFYEDSDTD</sequence>
<evidence type="ECO:0000256" key="3">
    <source>
        <dbReference type="ARBA" id="ARBA00022833"/>
    </source>
</evidence>
<dbReference type="PROSITE" id="PS00518">
    <property type="entry name" value="ZF_RING_1"/>
    <property type="match status" value="1"/>
</dbReference>
<dbReference type="OMA" id="CICQWVK"/>
<evidence type="ECO:0000256" key="1">
    <source>
        <dbReference type="ARBA" id="ARBA00022723"/>
    </source>
</evidence>
<dbReference type="InterPro" id="IPR001841">
    <property type="entry name" value="Znf_RING"/>
</dbReference>
<dbReference type="PANTHER" id="PTHR47692:SF2">
    <property type="entry name" value="ZINC FINGER RING-TYPE DOMAIN CONTAINING PROTEIN"/>
    <property type="match status" value="1"/>
</dbReference>
<comment type="caution">
    <text evidence="6">The sequence shown here is derived from an EMBL/GenBank/DDBJ whole genome shotgun (WGS) entry which is preliminary data.</text>
</comment>
<accession>A0A200Q5Q7</accession>
<keyword evidence="3" id="KW-0862">Zinc</keyword>
<dbReference type="PANTHER" id="PTHR47692">
    <property type="entry name" value="RING/U-BOX SUPERFAMILY PROTEIN"/>
    <property type="match status" value="1"/>
</dbReference>
<dbReference type="FunCoup" id="A0A200Q5Q7">
    <property type="interactions" value="702"/>
</dbReference>
<feature type="domain" description="RING-type" evidence="5">
    <location>
        <begin position="16"/>
        <end position="65"/>
    </location>
</feature>
<evidence type="ECO:0000313" key="6">
    <source>
        <dbReference type="EMBL" id="OVA05772.1"/>
    </source>
</evidence>